<gene>
    <name evidence="2" type="primary">Contig17659.g18781</name>
    <name evidence="2" type="ORF">STYLEM_12067</name>
</gene>
<feature type="compositionally biased region" description="Polar residues" evidence="1">
    <location>
        <begin position="14"/>
        <end position="33"/>
    </location>
</feature>
<dbReference type="Proteomes" id="UP000039865">
    <property type="component" value="Unassembled WGS sequence"/>
</dbReference>
<sequence length="384" mass="44795">MENDSQIKKESENVQENSGLNALSTSNQTSQPANNNNNKLHHQTQEKINNLTTSLSPYDIDFRSFDQSSQDSTSGLNSQMQNQQLNYQALSAPISLEYQALNQSNPHHQFQGQLMPEQIQNNQYSQLMTPASQNIQQGQLQTLTSKVREKLQFDIILRHKKDILDPVELKEFNSVYHPFITFSIASMILCPISGYQLYKFIQNNNYGSAKFGRAAIVQAVFTFFAYRYRLKFDKSIQKVESKYLNHLDESYIINFQQYQNARQLNPLQQYLNQPTLNVPYTYQQQQGFVPNTQTLVQQNQSGLIPQPYYLAQDLPVEYQSYNYAPQQQYIQPQQNYSNQNIQPTQIYAQAYQYQQPLQQQYPQYQYYIQPTQQQSFQAPQSPQV</sequence>
<dbReference type="EMBL" id="CCKQ01011458">
    <property type="protein sequence ID" value="CDW83028.1"/>
    <property type="molecule type" value="Genomic_DNA"/>
</dbReference>
<evidence type="ECO:0000313" key="3">
    <source>
        <dbReference type="Proteomes" id="UP000039865"/>
    </source>
</evidence>
<accession>A0A078AQ07</accession>
<organism evidence="2 3">
    <name type="scientific">Stylonychia lemnae</name>
    <name type="common">Ciliate</name>
    <dbReference type="NCBI Taxonomy" id="5949"/>
    <lineage>
        <taxon>Eukaryota</taxon>
        <taxon>Sar</taxon>
        <taxon>Alveolata</taxon>
        <taxon>Ciliophora</taxon>
        <taxon>Intramacronucleata</taxon>
        <taxon>Spirotrichea</taxon>
        <taxon>Stichotrichia</taxon>
        <taxon>Sporadotrichida</taxon>
        <taxon>Oxytrichidae</taxon>
        <taxon>Stylonychinae</taxon>
        <taxon>Stylonychia</taxon>
    </lineage>
</organism>
<evidence type="ECO:0000313" key="2">
    <source>
        <dbReference type="EMBL" id="CDW83028.1"/>
    </source>
</evidence>
<evidence type="ECO:0000256" key="1">
    <source>
        <dbReference type="SAM" id="MobiDB-lite"/>
    </source>
</evidence>
<proteinExistence type="predicted"/>
<protein>
    <submittedName>
        <fullName evidence="2">Uncharacterized protein</fullName>
    </submittedName>
</protein>
<feature type="compositionally biased region" description="Basic and acidic residues" evidence="1">
    <location>
        <begin position="1"/>
        <end position="12"/>
    </location>
</feature>
<dbReference type="InParanoid" id="A0A078AQ07"/>
<name>A0A078AQ07_STYLE</name>
<keyword evidence="3" id="KW-1185">Reference proteome</keyword>
<feature type="region of interest" description="Disordered" evidence="1">
    <location>
        <begin position="1"/>
        <end position="39"/>
    </location>
</feature>
<dbReference type="AlphaFoldDB" id="A0A078AQ07"/>
<reference evidence="2 3" key="1">
    <citation type="submission" date="2014-06" db="EMBL/GenBank/DDBJ databases">
        <authorList>
            <person name="Swart Estienne"/>
        </authorList>
    </citation>
    <scope>NUCLEOTIDE SEQUENCE [LARGE SCALE GENOMIC DNA]</scope>
    <source>
        <strain evidence="2 3">130c</strain>
    </source>
</reference>